<gene>
    <name evidence="8" type="ORF">A7U60_g1971</name>
</gene>
<dbReference type="PANTHER" id="PTHR13914:SF0">
    <property type="entry name" value="PROLINE DEHYDROGENASE 1, MITOCHONDRIAL"/>
    <property type="match status" value="1"/>
</dbReference>
<feature type="domain" description="Proline dehydrogenase" evidence="7">
    <location>
        <begin position="359"/>
        <end position="507"/>
    </location>
</feature>
<dbReference type="GO" id="GO:0010133">
    <property type="term" value="P:L-proline catabolic process to L-glutamate"/>
    <property type="evidence" value="ECO:0007669"/>
    <property type="project" value="TreeGrafter"/>
</dbReference>
<dbReference type="AlphaFoldDB" id="A0A9Q5I3B6"/>
<dbReference type="EC" id="1.5.5.2" evidence="2 5"/>
<evidence type="ECO:0000256" key="3">
    <source>
        <dbReference type="ARBA" id="ARBA00023002"/>
    </source>
</evidence>
<keyword evidence="3 5" id="KW-0560">Oxidoreductase</keyword>
<dbReference type="InterPro" id="IPR029041">
    <property type="entry name" value="FAD-linked_oxidoreductase-like"/>
</dbReference>
<dbReference type="GO" id="GO:0071949">
    <property type="term" value="F:FAD binding"/>
    <property type="evidence" value="ECO:0007669"/>
    <property type="project" value="TreeGrafter"/>
</dbReference>
<feature type="compositionally biased region" description="Low complexity" evidence="6">
    <location>
        <begin position="348"/>
        <end position="360"/>
    </location>
</feature>
<feature type="region of interest" description="Disordered" evidence="6">
    <location>
        <begin position="337"/>
        <end position="361"/>
    </location>
</feature>
<comment type="similarity">
    <text evidence="1 5">Belongs to the proline oxidase family.</text>
</comment>
<feature type="domain" description="Proline dehydrogenase" evidence="7">
    <location>
        <begin position="91"/>
        <end position="326"/>
    </location>
</feature>
<accession>A0A9Q5I3B6</accession>
<protein>
    <recommendedName>
        <fullName evidence="2 5">Proline dehydrogenase</fullName>
        <ecNumber evidence="2 5">1.5.5.2</ecNumber>
    </recommendedName>
</protein>
<sequence length="533" mass="59723">MLVDYSPTILSTLLSIPGISYLTDTFVRATFFSQFVGGETAVETLPVLNKLRTENKGTLLAYSVEVDEDEASGKAKIRGPETGEAQPVHKHIVDEMIRCIDVAADFEDRLRGKRNHGANSPGRKTWVAVKLSALLPDAQALINFSKHLVNTRPRPARLVCFPGSPRPSDFDVLNVDPISLPEKSPLEKQDLEDLRELRKDLFRICQRAKERGVKIIIDAEYSWYQPAIDAYQRALMAEFNRLPQPVPQSIFTRTLWKGFRTSGSPEQDYPPVQPLIYGTFQAYLRRWQYSPRTPEHLVQSLLDAEAGNYALGVKLVRGAYHPFEVSAHATRMLANSETKAVSTGDNAPSSPSISPEPLSPVWENKAETDEVYDTCARMLIKHVAQEIAHMHEKQKRGGSTNQPIVPRIGVLFGTHNLKSCEHILDAFVREGLATRSYEGGLEVIRITDDAAERIALGQLYGTRDALTDYLVEKTRSSEPFVIKYVPYGKLSEVMPYLGRRAIENKSVLGNGVAKEERRQAGSEIIRRICSFFT</sequence>
<evidence type="ECO:0000313" key="8">
    <source>
        <dbReference type="EMBL" id="OCB90786.1"/>
    </source>
</evidence>
<dbReference type="SUPFAM" id="SSF51730">
    <property type="entry name" value="FAD-linked oxidoreductase"/>
    <property type="match status" value="1"/>
</dbReference>
<keyword evidence="5" id="KW-0274">FAD</keyword>
<dbReference type="Proteomes" id="UP000757232">
    <property type="component" value="Unassembled WGS sequence"/>
</dbReference>
<evidence type="ECO:0000256" key="2">
    <source>
        <dbReference type="ARBA" id="ARBA00012695"/>
    </source>
</evidence>
<feature type="compositionally biased region" description="Polar residues" evidence="6">
    <location>
        <begin position="337"/>
        <end position="347"/>
    </location>
</feature>
<evidence type="ECO:0000259" key="7">
    <source>
        <dbReference type="Pfam" id="PF01619"/>
    </source>
</evidence>
<dbReference type="OrthoDB" id="5464at2759"/>
<evidence type="ECO:0000256" key="4">
    <source>
        <dbReference type="ARBA" id="ARBA00023062"/>
    </source>
</evidence>
<evidence type="ECO:0000256" key="5">
    <source>
        <dbReference type="RuleBase" id="RU364054"/>
    </source>
</evidence>
<comment type="catalytic activity">
    <reaction evidence="5">
        <text>L-proline + a quinone = (S)-1-pyrroline-5-carboxylate + a quinol + H(+)</text>
        <dbReference type="Rhea" id="RHEA:23784"/>
        <dbReference type="ChEBI" id="CHEBI:15378"/>
        <dbReference type="ChEBI" id="CHEBI:17388"/>
        <dbReference type="ChEBI" id="CHEBI:24646"/>
        <dbReference type="ChEBI" id="CHEBI:60039"/>
        <dbReference type="ChEBI" id="CHEBI:132124"/>
        <dbReference type="EC" id="1.5.5.2"/>
    </reaction>
</comment>
<keyword evidence="9" id="KW-1185">Reference proteome</keyword>
<comment type="caution">
    <text evidence="8">The sequence shown here is derived from an EMBL/GenBank/DDBJ whole genome shotgun (WGS) entry which is preliminary data.</text>
</comment>
<dbReference type="InterPro" id="IPR015659">
    <property type="entry name" value="Proline_oxidase"/>
</dbReference>
<keyword evidence="5" id="KW-0285">Flavoprotein</keyword>
<dbReference type="GO" id="GO:0005739">
    <property type="term" value="C:mitochondrion"/>
    <property type="evidence" value="ECO:0007669"/>
    <property type="project" value="TreeGrafter"/>
</dbReference>
<evidence type="ECO:0000313" key="9">
    <source>
        <dbReference type="Proteomes" id="UP000757232"/>
    </source>
</evidence>
<dbReference type="GO" id="GO:0004657">
    <property type="term" value="F:proline dehydrogenase activity"/>
    <property type="evidence" value="ECO:0007669"/>
    <property type="project" value="UniProtKB-EC"/>
</dbReference>
<comment type="function">
    <text evidence="5">Converts proline to delta-1-pyrroline-5-carboxylate.</text>
</comment>
<keyword evidence="4 5" id="KW-0642">Proline metabolism</keyword>
<organism evidence="8 9">
    <name type="scientific">Sanghuangporus baumii</name>
    <name type="common">Phellinus baumii</name>
    <dbReference type="NCBI Taxonomy" id="108892"/>
    <lineage>
        <taxon>Eukaryota</taxon>
        <taxon>Fungi</taxon>
        <taxon>Dikarya</taxon>
        <taxon>Basidiomycota</taxon>
        <taxon>Agaricomycotina</taxon>
        <taxon>Agaricomycetes</taxon>
        <taxon>Hymenochaetales</taxon>
        <taxon>Hymenochaetaceae</taxon>
        <taxon>Sanghuangporus</taxon>
    </lineage>
</organism>
<reference evidence="8" key="1">
    <citation type="submission" date="2016-06" db="EMBL/GenBank/DDBJ databases">
        <title>Draft Genome sequence of the fungus Inonotus baumii.</title>
        <authorList>
            <person name="Zhu H."/>
            <person name="Lin W."/>
        </authorList>
    </citation>
    <scope>NUCLEOTIDE SEQUENCE</scope>
    <source>
        <strain evidence="8">821</strain>
    </source>
</reference>
<name>A0A9Q5I3B6_SANBA</name>
<dbReference type="Pfam" id="PF01619">
    <property type="entry name" value="Pro_dh"/>
    <property type="match status" value="2"/>
</dbReference>
<comment type="cofactor">
    <cofactor evidence="5">
        <name>FAD</name>
        <dbReference type="ChEBI" id="CHEBI:57692"/>
    </cofactor>
</comment>
<dbReference type="PANTHER" id="PTHR13914">
    <property type="entry name" value="PROLINE OXIDASE"/>
    <property type="match status" value="1"/>
</dbReference>
<dbReference type="InterPro" id="IPR002872">
    <property type="entry name" value="Proline_DH_dom"/>
</dbReference>
<dbReference type="EMBL" id="LNZH02000117">
    <property type="protein sequence ID" value="OCB90786.1"/>
    <property type="molecule type" value="Genomic_DNA"/>
</dbReference>
<evidence type="ECO:0000256" key="1">
    <source>
        <dbReference type="ARBA" id="ARBA00005869"/>
    </source>
</evidence>
<proteinExistence type="inferred from homology"/>
<evidence type="ECO:0000256" key="6">
    <source>
        <dbReference type="SAM" id="MobiDB-lite"/>
    </source>
</evidence>
<dbReference type="Gene3D" id="3.20.20.220">
    <property type="match status" value="1"/>
</dbReference>